<evidence type="ECO:0000313" key="2">
    <source>
        <dbReference type="WBParaSite" id="MBELARI_LOCUS13532"/>
    </source>
</evidence>
<proteinExistence type="predicted"/>
<organism evidence="1 2">
    <name type="scientific">Mesorhabditis belari</name>
    <dbReference type="NCBI Taxonomy" id="2138241"/>
    <lineage>
        <taxon>Eukaryota</taxon>
        <taxon>Metazoa</taxon>
        <taxon>Ecdysozoa</taxon>
        <taxon>Nematoda</taxon>
        <taxon>Chromadorea</taxon>
        <taxon>Rhabditida</taxon>
        <taxon>Rhabditina</taxon>
        <taxon>Rhabditomorpha</taxon>
        <taxon>Rhabditoidea</taxon>
        <taxon>Rhabditidae</taxon>
        <taxon>Mesorhabditinae</taxon>
        <taxon>Mesorhabditis</taxon>
    </lineage>
</organism>
<dbReference type="WBParaSite" id="MBELARI_LOCUS13532">
    <property type="protein sequence ID" value="MBELARI_LOCUS13532"/>
    <property type="gene ID" value="MBELARI_LOCUS13532"/>
</dbReference>
<dbReference type="Proteomes" id="UP000887575">
    <property type="component" value="Unassembled WGS sequence"/>
</dbReference>
<reference evidence="2" key="1">
    <citation type="submission" date="2024-02" db="UniProtKB">
        <authorList>
            <consortium name="WormBaseParasite"/>
        </authorList>
    </citation>
    <scope>IDENTIFICATION</scope>
</reference>
<accession>A0AAF3EHP6</accession>
<protein>
    <submittedName>
        <fullName evidence="2">Uncharacterized protein</fullName>
    </submittedName>
</protein>
<dbReference type="AlphaFoldDB" id="A0AAF3EHP6"/>
<keyword evidence="1" id="KW-1185">Reference proteome</keyword>
<sequence length="390" mass="44875">MYSGAGNTCASKSSSTCARRRLVKPAWATMDPRMFGRLESAILRMISFFPNQQWQRLQPDFAYTMYQERMPFKWIIADLTISDEWGKNQEIWVFTIKAAKRSTLPNFLPQNVEEILQCHRQNKTANISTIDSSVFLTGQTEIKDIPAEFYWDDCGTWKLIEKAIFEYQGRIHRVKPSTDAMLSTSVMKDQVCRSNLQHEELATRRLNSENETLKASVAAVRCEMSVLISLHNQELSGLRATCAQREEENVNFKKTNDKLTALSLTPQQPAKSATTIEQMEHLCEENQRLLEEPRNHALMTYVYDLEAKMKTQHSAPHDTTKHPESLKMLVDWTVVKNSSVVANRFQLKTPIATNLEKIESSWESRVDKCEATITRFEKKIAQKNTLIDVD</sequence>
<evidence type="ECO:0000313" key="1">
    <source>
        <dbReference type="Proteomes" id="UP000887575"/>
    </source>
</evidence>
<name>A0AAF3EHP6_9BILA</name>